<protein>
    <submittedName>
        <fullName evidence="2">Uncharacterized protein</fullName>
    </submittedName>
</protein>
<sequence length="158" mass="16269">MGVVSVPKKVGQSVGKSMSKAGTAVKNTAGKALDKASTLSGPSPNAATNLAIADIALRGGSFLARRAMEHALLGKRYTPETAAQILRGRSFSQAMLHTAIARVALGSGPGAALVIGSLAAKTLYERSRARKEKARGQKQLQSMAEEGEGKSDIVPKVG</sequence>
<dbReference type="OrthoDB" id="7391946at2"/>
<accession>T0J1P0</accession>
<feature type="region of interest" description="Disordered" evidence="1">
    <location>
        <begin position="129"/>
        <end position="158"/>
    </location>
</feature>
<dbReference type="EMBL" id="ATHL01000046">
    <property type="protein sequence ID" value="EQB18055.1"/>
    <property type="molecule type" value="Genomic_DNA"/>
</dbReference>
<reference evidence="2 3" key="1">
    <citation type="journal article" date="2013" name="Genome Announc.">
        <title>Genome Sequence of Novosphingobium lindaniclasticum LE124T, Isolated from a Hexachlorocyclohexane Dumpsite.</title>
        <authorList>
            <person name="Saxena A."/>
            <person name="Nayyar N."/>
            <person name="Sangwan N."/>
            <person name="Kumari R."/>
            <person name="Khurana J.P."/>
            <person name="Lal R."/>
        </authorList>
    </citation>
    <scope>NUCLEOTIDE SEQUENCE [LARGE SCALE GENOMIC DNA]</scope>
    <source>
        <strain evidence="2 3">LE124</strain>
    </source>
</reference>
<proteinExistence type="predicted"/>
<name>T0J1P0_9SPHN</name>
<dbReference type="Proteomes" id="UP000015527">
    <property type="component" value="Unassembled WGS sequence"/>
</dbReference>
<evidence type="ECO:0000256" key="1">
    <source>
        <dbReference type="SAM" id="MobiDB-lite"/>
    </source>
</evidence>
<feature type="compositionally biased region" description="Basic and acidic residues" evidence="1">
    <location>
        <begin position="147"/>
        <end position="158"/>
    </location>
</feature>
<organism evidence="2 3">
    <name type="scientific">Novosphingobium lindaniclasticum LE124</name>
    <dbReference type="NCBI Taxonomy" id="1096930"/>
    <lineage>
        <taxon>Bacteria</taxon>
        <taxon>Pseudomonadati</taxon>
        <taxon>Pseudomonadota</taxon>
        <taxon>Alphaproteobacteria</taxon>
        <taxon>Sphingomonadales</taxon>
        <taxon>Sphingomonadaceae</taxon>
        <taxon>Novosphingobium</taxon>
    </lineage>
</organism>
<evidence type="ECO:0000313" key="2">
    <source>
        <dbReference type="EMBL" id="EQB18055.1"/>
    </source>
</evidence>
<gene>
    <name evidence="2" type="ORF">L284_05850</name>
</gene>
<keyword evidence="3" id="KW-1185">Reference proteome</keyword>
<dbReference type="RefSeq" id="WP_021233125.1">
    <property type="nucleotide sequence ID" value="NZ_ATHL01000046.1"/>
</dbReference>
<dbReference type="PATRIC" id="fig|1096930.3.peg.1157"/>
<dbReference type="AlphaFoldDB" id="T0J1P0"/>
<comment type="caution">
    <text evidence="2">The sequence shown here is derived from an EMBL/GenBank/DDBJ whole genome shotgun (WGS) entry which is preliminary data.</text>
</comment>
<evidence type="ECO:0000313" key="3">
    <source>
        <dbReference type="Proteomes" id="UP000015527"/>
    </source>
</evidence>